<sequence length="183" mass="20518">MELAGDLAGLRLKEQVHAWLEAHRCSILKMAPNPLICELNPWLIMSRWHELAVNHIIAAGTPLDHIKRAGVLSTPMSGKFNLDHLPLMVQAYLENAQAMIGRVPYHLRRLVVSVENSPMATMGLNQLWVPSTIHKYCTLMAKLLITMVRSKDGSPMDDKPFVNVFGDLHPDLANALDHLISYI</sequence>
<gene>
    <name evidence="1" type="ORF">CSSPJE1EN2_LOCUS9993</name>
</gene>
<reference evidence="1" key="1">
    <citation type="submission" date="2024-03" db="EMBL/GenBank/DDBJ databases">
        <authorList>
            <consortium name="ELIXIR-Norway"/>
            <consortium name="Elixir Norway"/>
        </authorList>
    </citation>
    <scope>NUCLEOTIDE SEQUENCE</scope>
</reference>
<evidence type="ECO:0000313" key="1">
    <source>
        <dbReference type="EMBL" id="CAK9866998.1"/>
    </source>
</evidence>
<protein>
    <submittedName>
        <fullName evidence="1">Uncharacterized protein</fullName>
    </submittedName>
</protein>
<name>A0ABP1AWY6_9BRYO</name>
<dbReference type="EMBL" id="OZ023717">
    <property type="protein sequence ID" value="CAK9866998.1"/>
    <property type="molecule type" value="Genomic_DNA"/>
</dbReference>
<evidence type="ECO:0000313" key="2">
    <source>
        <dbReference type="Proteomes" id="UP001497522"/>
    </source>
</evidence>
<proteinExistence type="predicted"/>
<organism evidence="1 2">
    <name type="scientific">Sphagnum jensenii</name>
    <dbReference type="NCBI Taxonomy" id="128206"/>
    <lineage>
        <taxon>Eukaryota</taxon>
        <taxon>Viridiplantae</taxon>
        <taxon>Streptophyta</taxon>
        <taxon>Embryophyta</taxon>
        <taxon>Bryophyta</taxon>
        <taxon>Sphagnophytina</taxon>
        <taxon>Sphagnopsida</taxon>
        <taxon>Sphagnales</taxon>
        <taxon>Sphagnaceae</taxon>
        <taxon>Sphagnum</taxon>
    </lineage>
</organism>
<keyword evidence="2" id="KW-1185">Reference proteome</keyword>
<accession>A0ABP1AWY6</accession>
<dbReference type="Proteomes" id="UP001497522">
    <property type="component" value="Chromosome 16"/>
</dbReference>